<dbReference type="InterPro" id="IPR051010">
    <property type="entry name" value="BCAA_transport"/>
</dbReference>
<evidence type="ECO:0000313" key="6">
    <source>
        <dbReference type="EMBL" id="NED93874.1"/>
    </source>
</evidence>
<evidence type="ECO:0000313" key="7">
    <source>
        <dbReference type="Proteomes" id="UP000469185"/>
    </source>
</evidence>
<reference evidence="6 7" key="1">
    <citation type="submission" date="2020-02" db="EMBL/GenBank/DDBJ databases">
        <authorList>
            <person name="Li X.-J."/>
            <person name="Feng X.-M."/>
        </authorList>
    </citation>
    <scope>NUCLEOTIDE SEQUENCE [LARGE SCALE GENOMIC DNA]</scope>
    <source>
        <strain evidence="6 7">CGMCC 4.7225</strain>
    </source>
</reference>
<evidence type="ECO:0000256" key="1">
    <source>
        <dbReference type="ARBA" id="ARBA00010062"/>
    </source>
</evidence>
<organism evidence="6 7">
    <name type="scientific">Phytoactinopolyspora alkaliphila</name>
    <dbReference type="NCBI Taxonomy" id="1783498"/>
    <lineage>
        <taxon>Bacteria</taxon>
        <taxon>Bacillati</taxon>
        <taxon>Actinomycetota</taxon>
        <taxon>Actinomycetes</taxon>
        <taxon>Jiangellales</taxon>
        <taxon>Jiangellaceae</taxon>
        <taxon>Phytoactinopolyspora</taxon>
    </lineage>
</organism>
<protein>
    <submittedName>
        <fullName evidence="6">ABC transporter substrate-binding protein</fullName>
    </submittedName>
</protein>
<comment type="similarity">
    <text evidence="1">Belongs to the leucine-binding protein family.</text>
</comment>
<dbReference type="RefSeq" id="WP_163815160.1">
    <property type="nucleotide sequence ID" value="NZ_JAAGOB010000001.1"/>
</dbReference>
<feature type="region of interest" description="Disordered" evidence="3">
    <location>
        <begin position="25"/>
        <end position="68"/>
    </location>
</feature>
<accession>A0A6N9YFX5</accession>
<dbReference type="Pfam" id="PF13458">
    <property type="entry name" value="Peripla_BP_6"/>
    <property type="match status" value="1"/>
</dbReference>
<gene>
    <name evidence="6" type="ORF">G1H11_00920</name>
</gene>
<dbReference type="EMBL" id="JAAGOB010000001">
    <property type="protein sequence ID" value="NED93874.1"/>
    <property type="molecule type" value="Genomic_DNA"/>
</dbReference>
<evidence type="ECO:0000256" key="3">
    <source>
        <dbReference type="SAM" id="MobiDB-lite"/>
    </source>
</evidence>
<dbReference type="SUPFAM" id="SSF53822">
    <property type="entry name" value="Periplasmic binding protein-like I"/>
    <property type="match status" value="1"/>
</dbReference>
<feature type="compositionally biased region" description="Acidic residues" evidence="3">
    <location>
        <begin position="41"/>
        <end position="52"/>
    </location>
</feature>
<keyword evidence="7" id="KW-1185">Reference proteome</keyword>
<name>A0A6N9YFX5_9ACTN</name>
<evidence type="ECO:0000256" key="4">
    <source>
        <dbReference type="SAM" id="SignalP"/>
    </source>
</evidence>
<comment type="caution">
    <text evidence="6">The sequence shown here is derived from an EMBL/GenBank/DDBJ whole genome shotgun (WGS) entry which is preliminary data.</text>
</comment>
<dbReference type="PANTHER" id="PTHR30483:SF6">
    <property type="entry name" value="PERIPLASMIC BINDING PROTEIN OF ABC TRANSPORTER FOR NATURAL AMINO ACIDS"/>
    <property type="match status" value="1"/>
</dbReference>
<dbReference type="Gene3D" id="3.40.50.2300">
    <property type="match status" value="3"/>
</dbReference>
<evidence type="ECO:0000256" key="2">
    <source>
        <dbReference type="ARBA" id="ARBA00022729"/>
    </source>
</evidence>
<feature type="chain" id="PRO_5038446982" evidence="4">
    <location>
        <begin position="23"/>
        <end position="450"/>
    </location>
</feature>
<dbReference type="PROSITE" id="PS51257">
    <property type="entry name" value="PROKAR_LIPOPROTEIN"/>
    <property type="match status" value="1"/>
</dbReference>
<keyword evidence="2 4" id="KW-0732">Signal</keyword>
<feature type="domain" description="Leucine-binding protein" evidence="5">
    <location>
        <begin position="71"/>
        <end position="387"/>
    </location>
</feature>
<proteinExistence type="inferred from homology"/>
<dbReference type="Proteomes" id="UP000469185">
    <property type="component" value="Unassembled WGS sequence"/>
</dbReference>
<sequence>MNRRMRLWRSLAVVGVASLVLAACGGDDAEEPGDDGGVTTEEPEGEGDEGGEEQPPAEGEFEPAEGDPAMTIGTLLPQSGSLSFLGPPMETGAAVAVEEINENGGIDGAPVELVNADEGDANLNIVGQSADSLINQGVDAILGAAATGMSQRVYSEITGAGILQISPSNTGVEVTDWETNGLYFRTAPSDVLQGEILGEVILEDGHETLGILYIDSPYGEGLAEAVASTVESAGVEVVVQTAVAENAESYSAEVAALAAESPDAIVVVSYDQVYSIIPELESAFDDLSGLYLVDGNTKDLSVGPTEDEPGLPEGVVEGATGTIPGQSVEGTPFAERLLEVTPDLDSWTYAGEAYDAIILVALSAIQAGSTESADIAAEMVDVSGTDGTECSTFAECKTLIESGESINYEGISGPIEFDENGDPQSAFIGIYDFDASNVPVYREARTLDIE</sequence>
<feature type="signal peptide" evidence="4">
    <location>
        <begin position="1"/>
        <end position="22"/>
    </location>
</feature>
<dbReference type="AlphaFoldDB" id="A0A6N9YFX5"/>
<dbReference type="InterPro" id="IPR028081">
    <property type="entry name" value="Leu-bd"/>
</dbReference>
<dbReference type="PANTHER" id="PTHR30483">
    <property type="entry name" value="LEUCINE-SPECIFIC-BINDING PROTEIN"/>
    <property type="match status" value="1"/>
</dbReference>
<dbReference type="InterPro" id="IPR028082">
    <property type="entry name" value="Peripla_BP_I"/>
</dbReference>
<evidence type="ECO:0000259" key="5">
    <source>
        <dbReference type="Pfam" id="PF13458"/>
    </source>
</evidence>
<dbReference type="CDD" id="cd06346">
    <property type="entry name" value="PBP1_ABC_ligand_binding-like"/>
    <property type="match status" value="1"/>
</dbReference>